<evidence type="ECO:0000256" key="2">
    <source>
        <dbReference type="ARBA" id="ARBA00022448"/>
    </source>
</evidence>
<keyword evidence="2" id="KW-0813">Transport</keyword>
<feature type="domain" description="Cation/H+ exchanger transmembrane" evidence="10">
    <location>
        <begin position="18"/>
        <end position="392"/>
    </location>
</feature>
<gene>
    <name evidence="11" type="ORF">CDV25_05030</name>
    <name evidence="12" type="ORF">LS72_001605</name>
</gene>
<reference evidence="12" key="3">
    <citation type="submission" date="2018-04" db="EMBL/GenBank/DDBJ databases">
        <authorList>
            <person name="Sheh A."/>
            <person name="Shen Z."/>
            <person name="Mannion A.J."/>
            <person name="Fox J.G."/>
        </authorList>
    </citation>
    <scope>NUCLEOTIDE SEQUENCE</scope>
    <source>
        <strain evidence="12">MIT-03-7007</strain>
    </source>
</reference>
<keyword evidence="8 9" id="KW-0472">Membrane</keyword>
<keyword evidence="6 9" id="KW-1133">Transmembrane helix</keyword>
<feature type="transmembrane region" description="Helical" evidence="9">
    <location>
        <begin position="120"/>
        <end position="142"/>
    </location>
</feature>
<evidence type="ECO:0000256" key="3">
    <source>
        <dbReference type="ARBA" id="ARBA00022449"/>
    </source>
</evidence>
<dbReference type="EMBL" id="CP021886">
    <property type="protein sequence ID" value="AWI34198.1"/>
    <property type="molecule type" value="Genomic_DNA"/>
</dbReference>
<reference evidence="12 13" key="1">
    <citation type="journal article" date="2014" name="Genome Announc.">
        <title>Draft genome sequences of eight enterohepatic helicobacter species isolated from both laboratory and wild rodents.</title>
        <authorList>
            <person name="Sheh A."/>
            <person name="Shen Z."/>
            <person name="Fox J.G."/>
        </authorList>
    </citation>
    <scope>NUCLEOTIDE SEQUENCE [LARGE SCALE GENOMIC DNA]</scope>
    <source>
        <strain evidence="12 13">MIT-03-7007</strain>
    </source>
</reference>
<proteinExistence type="predicted"/>
<evidence type="ECO:0000256" key="1">
    <source>
        <dbReference type="ARBA" id="ARBA00004651"/>
    </source>
</evidence>
<name>A0A099UFX4_9HELI</name>
<sequence length="397" mass="43889">MEIIGNINFTIIVVGIILFISVYASKLSEKIGIPLLLVFLGIGMLLGSEGIVGIEFDNVFLAQIIGMIALIFILYSGGLDTFWEEIKPVMINGILLATLGVLLTAVIMACFIYFVLDFTFLESMLLGSIISSTDAAAVFMILRSQKIKLKNNIGPLLELESGSNDPMAIFLTITILQLIFMPQTHSVGEWILQFVAQFAVGGILGMLCGYLFPKICQHINISQAGLYPLISVAWLFMIFGVSSFLNGNGYLSIYLAGIITNKYAFPNKSNIIAFHDAIAWMMQIVVFLVLGLLVFPSQLPGVAIQALILAFVLIFLARPLSVFISLYKSKYNKKEKIYISWVGLRGAVPIILATYPYVYKFESSSTIFNIVFFMVIISVLLQGITISFMAKKLDIRE</sequence>
<evidence type="ECO:0000313" key="12">
    <source>
        <dbReference type="EMBL" id="TLE16808.1"/>
    </source>
</evidence>
<dbReference type="EMBL" id="JRPC02000003">
    <property type="protein sequence ID" value="TLE16808.1"/>
    <property type="molecule type" value="Genomic_DNA"/>
</dbReference>
<protein>
    <submittedName>
        <fullName evidence="11">K+/H+ antiporter</fullName>
    </submittedName>
    <submittedName>
        <fullName evidence="12">Potassium/proton antiporter</fullName>
    </submittedName>
</protein>
<keyword evidence="7" id="KW-0406">Ion transport</keyword>
<reference evidence="11 14" key="2">
    <citation type="submission" date="2017-06" db="EMBL/GenBank/DDBJ databases">
        <title>Complete genome of Helicobacter apodemus.</title>
        <authorList>
            <person name="Cho S."/>
        </authorList>
    </citation>
    <scope>NUCLEOTIDE SEQUENCE [LARGE SCALE GENOMIC DNA]</scope>
    <source>
        <strain evidence="11">SCJK1</strain>
        <strain evidence="14">SNUVETPUB-15-01</strain>
    </source>
</reference>
<feature type="transmembrane region" description="Helical" evidence="9">
    <location>
        <begin position="224"/>
        <end position="241"/>
    </location>
</feature>
<dbReference type="RefSeq" id="WP_034553413.1">
    <property type="nucleotide sequence ID" value="NZ_CP021886.1"/>
</dbReference>
<dbReference type="Pfam" id="PF00999">
    <property type="entry name" value="Na_H_Exchanger"/>
    <property type="match status" value="1"/>
</dbReference>
<feature type="transmembrane region" description="Helical" evidence="9">
    <location>
        <begin position="60"/>
        <end position="77"/>
    </location>
</feature>
<dbReference type="Proteomes" id="UP000029920">
    <property type="component" value="Unassembled WGS sequence"/>
</dbReference>
<evidence type="ECO:0000256" key="5">
    <source>
        <dbReference type="ARBA" id="ARBA00022692"/>
    </source>
</evidence>
<dbReference type="GO" id="GO:1902600">
    <property type="term" value="P:proton transmembrane transport"/>
    <property type="evidence" value="ECO:0007669"/>
    <property type="project" value="InterPro"/>
</dbReference>
<evidence type="ECO:0000256" key="8">
    <source>
        <dbReference type="ARBA" id="ARBA00023136"/>
    </source>
</evidence>
<dbReference type="Proteomes" id="UP000244890">
    <property type="component" value="Chromosome"/>
</dbReference>
<comment type="subcellular location">
    <subcellularLocation>
        <location evidence="1">Cell membrane</location>
        <topology evidence="1">Multi-pass membrane protein</topology>
    </subcellularLocation>
</comment>
<feature type="transmembrane region" description="Helical" evidence="9">
    <location>
        <begin position="338"/>
        <end position="358"/>
    </location>
</feature>
<dbReference type="InterPro" id="IPR038770">
    <property type="entry name" value="Na+/solute_symporter_sf"/>
</dbReference>
<feature type="transmembrane region" description="Helical" evidence="9">
    <location>
        <begin position="370"/>
        <end position="390"/>
    </location>
</feature>
<evidence type="ECO:0000256" key="4">
    <source>
        <dbReference type="ARBA" id="ARBA00022475"/>
    </source>
</evidence>
<evidence type="ECO:0000259" key="10">
    <source>
        <dbReference type="Pfam" id="PF00999"/>
    </source>
</evidence>
<dbReference type="Gene3D" id="1.20.1530.20">
    <property type="match status" value="1"/>
</dbReference>
<dbReference type="PANTHER" id="PTHR32507:SF7">
    <property type="entry name" value="K(+)_H(+) ANTIPORTER NHAP2"/>
    <property type="match status" value="1"/>
</dbReference>
<evidence type="ECO:0000256" key="9">
    <source>
        <dbReference type="SAM" id="Phobius"/>
    </source>
</evidence>
<dbReference type="AlphaFoldDB" id="A0A099UFX4"/>
<organism evidence="12 13">
    <name type="scientific">Helicobacter apodemus</name>
    <dbReference type="NCBI Taxonomy" id="135569"/>
    <lineage>
        <taxon>Bacteria</taxon>
        <taxon>Pseudomonadati</taxon>
        <taxon>Campylobacterota</taxon>
        <taxon>Epsilonproteobacteria</taxon>
        <taxon>Campylobacterales</taxon>
        <taxon>Helicobacteraceae</taxon>
        <taxon>Helicobacter</taxon>
    </lineage>
</organism>
<dbReference type="PANTHER" id="PTHR32507">
    <property type="entry name" value="NA(+)/H(+) ANTIPORTER 1"/>
    <property type="match status" value="1"/>
</dbReference>
<dbReference type="NCBIfam" id="NF003715">
    <property type="entry name" value="PRK05326.1-2"/>
    <property type="match status" value="1"/>
</dbReference>
<dbReference type="OrthoDB" id="9810759at2"/>
<evidence type="ECO:0000256" key="6">
    <source>
        <dbReference type="ARBA" id="ARBA00022989"/>
    </source>
</evidence>
<keyword evidence="3" id="KW-0050">Antiport</keyword>
<feature type="transmembrane region" description="Helical" evidence="9">
    <location>
        <begin position="302"/>
        <end position="326"/>
    </location>
</feature>
<accession>A0A099UFX4</accession>
<feature type="transmembrane region" description="Helical" evidence="9">
    <location>
        <begin position="31"/>
        <end position="54"/>
    </location>
</feature>
<keyword evidence="5 9" id="KW-0812">Transmembrane</keyword>
<keyword evidence="13" id="KW-1185">Reference proteome</keyword>
<dbReference type="InterPro" id="IPR006153">
    <property type="entry name" value="Cation/H_exchanger_TM"/>
</dbReference>
<feature type="transmembrane region" description="Helical" evidence="9">
    <location>
        <begin position="277"/>
        <end position="296"/>
    </location>
</feature>
<dbReference type="GO" id="GO:0015297">
    <property type="term" value="F:antiporter activity"/>
    <property type="evidence" value="ECO:0007669"/>
    <property type="project" value="UniProtKB-KW"/>
</dbReference>
<evidence type="ECO:0000256" key="7">
    <source>
        <dbReference type="ARBA" id="ARBA00023065"/>
    </source>
</evidence>
<feature type="transmembrane region" description="Helical" evidence="9">
    <location>
        <begin position="6"/>
        <end position="24"/>
    </location>
</feature>
<dbReference type="NCBIfam" id="NF003716">
    <property type="entry name" value="PRK05326.1-3"/>
    <property type="match status" value="1"/>
</dbReference>
<keyword evidence="4" id="KW-1003">Cell membrane</keyword>
<dbReference type="GO" id="GO:0005886">
    <property type="term" value="C:plasma membrane"/>
    <property type="evidence" value="ECO:0007669"/>
    <property type="project" value="UniProtKB-SubCell"/>
</dbReference>
<evidence type="ECO:0000313" key="11">
    <source>
        <dbReference type="EMBL" id="AWI34198.1"/>
    </source>
</evidence>
<evidence type="ECO:0000313" key="14">
    <source>
        <dbReference type="Proteomes" id="UP000244890"/>
    </source>
</evidence>
<feature type="transmembrane region" description="Helical" evidence="9">
    <location>
        <begin position="190"/>
        <end position="212"/>
    </location>
</feature>
<evidence type="ECO:0000313" key="13">
    <source>
        <dbReference type="Proteomes" id="UP000029920"/>
    </source>
</evidence>
<feature type="transmembrane region" description="Helical" evidence="9">
    <location>
        <begin position="89"/>
        <end position="114"/>
    </location>
</feature>
<dbReference type="KEGG" id="had:CDV25_05030"/>